<dbReference type="InterPro" id="IPR018476">
    <property type="entry name" value="GlyceroP-diester-Pdiesterase_M"/>
</dbReference>
<organism evidence="4 5">
    <name type="scientific">Natronorubrum halalkaliphilum</name>
    <dbReference type="NCBI Taxonomy" id="2691917"/>
    <lineage>
        <taxon>Archaea</taxon>
        <taxon>Methanobacteriati</taxon>
        <taxon>Methanobacteriota</taxon>
        <taxon>Stenosarchaea group</taxon>
        <taxon>Halobacteria</taxon>
        <taxon>Halobacteriales</taxon>
        <taxon>Natrialbaceae</taxon>
        <taxon>Natronorubrum</taxon>
    </lineage>
</organism>
<feature type="transmembrane region" description="Helical" evidence="2">
    <location>
        <begin position="20"/>
        <end position="40"/>
    </location>
</feature>
<gene>
    <name evidence="4" type="ORF">GS429_01105</name>
</gene>
<proteinExistence type="predicted"/>
<feature type="region of interest" description="Disordered" evidence="1">
    <location>
        <begin position="216"/>
        <end position="258"/>
    </location>
</feature>
<evidence type="ECO:0000256" key="1">
    <source>
        <dbReference type="SAM" id="MobiDB-lite"/>
    </source>
</evidence>
<dbReference type="EMBL" id="WUYX01000004">
    <property type="protein sequence ID" value="MXV60689.1"/>
    <property type="molecule type" value="Genomic_DNA"/>
</dbReference>
<dbReference type="Pfam" id="PF10110">
    <property type="entry name" value="GPDPase_memb"/>
    <property type="match status" value="1"/>
</dbReference>
<feature type="domain" description="Glycerophosphoryl diester phosphodiesterase membrane" evidence="3">
    <location>
        <begin position="107"/>
        <end position="182"/>
    </location>
</feature>
<protein>
    <recommendedName>
        <fullName evidence="3">Glycerophosphoryl diester phosphodiesterase membrane domain-containing protein</fullName>
    </recommendedName>
</protein>
<evidence type="ECO:0000256" key="2">
    <source>
        <dbReference type="SAM" id="Phobius"/>
    </source>
</evidence>
<dbReference type="Proteomes" id="UP000434101">
    <property type="component" value="Unassembled WGS sequence"/>
</dbReference>
<evidence type="ECO:0000313" key="4">
    <source>
        <dbReference type="EMBL" id="MXV60689.1"/>
    </source>
</evidence>
<comment type="caution">
    <text evidence="4">The sequence shown here is derived from an EMBL/GenBank/DDBJ whole genome shotgun (WGS) entry which is preliminary data.</text>
</comment>
<keyword evidence="2" id="KW-0472">Membrane</keyword>
<dbReference type="AlphaFoldDB" id="A0A6B0VJA9"/>
<sequence length="258" mass="27398">MNASVQRKDSIGTIGDAIEWLRRNPILIGLFFFYGILELFGELLGTLGAVIGLFSFLVLIYVDGVAHVIGQQEATGHGGDLGQASTVVLGQFVSLIGIFIVYGLVVFVGLLFFIIPGVYLAIRLSLAFPACVIDEEGAFESLSTSWSVAKGNLIKLFGITVLSLLIVGGVAVVTVLFTGLDGGFYLTFLAVSAVLTAVVSPVVQLAYARVYLENRPRSGSSSAADDRGEASTWGGTDDDSQTGSGDEWGTDTRDDDRW</sequence>
<evidence type="ECO:0000259" key="3">
    <source>
        <dbReference type="Pfam" id="PF10110"/>
    </source>
</evidence>
<name>A0A6B0VJA9_9EURY</name>
<dbReference type="OrthoDB" id="163813at2157"/>
<feature type="compositionally biased region" description="Low complexity" evidence="1">
    <location>
        <begin position="231"/>
        <end position="245"/>
    </location>
</feature>
<dbReference type="RefSeq" id="WP_160061906.1">
    <property type="nucleotide sequence ID" value="NZ_WUYX01000004.1"/>
</dbReference>
<accession>A0A6B0VJA9</accession>
<evidence type="ECO:0000313" key="5">
    <source>
        <dbReference type="Proteomes" id="UP000434101"/>
    </source>
</evidence>
<feature type="transmembrane region" description="Helical" evidence="2">
    <location>
        <begin position="156"/>
        <end position="177"/>
    </location>
</feature>
<feature type="transmembrane region" description="Helical" evidence="2">
    <location>
        <begin position="183"/>
        <end position="207"/>
    </location>
</feature>
<reference evidence="4 5" key="1">
    <citation type="submission" date="2020-01" db="EMBL/GenBank/DDBJ databases">
        <title>Natronorubrum sp. JWXQ-INN 674 isolated from Inner Mongolia Autonomous Region of China.</title>
        <authorList>
            <person name="Xue Q."/>
        </authorList>
    </citation>
    <scope>NUCLEOTIDE SEQUENCE [LARGE SCALE GENOMIC DNA]</scope>
    <source>
        <strain evidence="4 5">JWXQ-INN-674</strain>
    </source>
</reference>
<keyword evidence="5" id="KW-1185">Reference proteome</keyword>
<keyword evidence="2" id="KW-0812">Transmembrane</keyword>
<keyword evidence="2" id="KW-1133">Transmembrane helix</keyword>
<feature type="transmembrane region" description="Helical" evidence="2">
    <location>
        <begin position="89"/>
        <end position="115"/>
    </location>
</feature>